<dbReference type="AlphaFoldDB" id="A0A8S9QIV5"/>
<evidence type="ECO:0000256" key="1">
    <source>
        <dbReference type="SAM" id="MobiDB-lite"/>
    </source>
</evidence>
<protein>
    <submittedName>
        <fullName evidence="2">Uncharacterized protein</fullName>
    </submittedName>
</protein>
<evidence type="ECO:0000313" key="2">
    <source>
        <dbReference type="EMBL" id="KAF3538598.1"/>
    </source>
</evidence>
<name>A0A8S9QIV5_BRACR</name>
<evidence type="ECO:0000313" key="3">
    <source>
        <dbReference type="Proteomes" id="UP000712600"/>
    </source>
</evidence>
<reference evidence="2" key="1">
    <citation type="submission" date="2019-12" db="EMBL/GenBank/DDBJ databases">
        <title>Genome sequencing and annotation of Brassica cretica.</title>
        <authorList>
            <person name="Studholme D.J."/>
            <person name="Sarris P."/>
        </authorList>
    </citation>
    <scope>NUCLEOTIDE SEQUENCE</scope>
    <source>
        <strain evidence="2">PFS-109/04</strain>
        <tissue evidence="2">Leaf</tissue>
    </source>
</reference>
<gene>
    <name evidence="2" type="ORF">F2Q69_00023697</name>
</gene>
<organism evidence="2 3">
    <name type="scientific">Brassica cretica</name>
    <name type="common">Mustard</name>
    <dbReference type="NCBI Taxonomy" id="69181"/>
    <lineage>
        <taxon>Eukaryota</taxon>
        <taxon>Viridiplantae</taxon>
        <taxon>Streptophyta</taxon>
        <taxon>Embryophyta</taxon>
        <taxon>Tracheophyta</taxon>
        <taxon>Spermatophyta</taxon>
        <taxon>Magnoliopsida</taxon>
        <taxon>eudicotyledons</taxon>
        <taxon>Gunneridae</taxon>
        <taxon>Pentapetalae</taxon>
        <taxon>rosids</taxon>
        <taxon>malvids</taxon>
        <taxon>Brassicales</taxon>
        <taxon>Brassicaceae</taxon>
        <taxon>Brassiceae</taxon>
        <taxon>Brassica</taxon>
    </lineage>
</organism>
<sequence length="95" mass="11080">MWIDLELVGCWVDLPELRSPDRFLLSMTRTLATRSATYDWISSHRSEGAPQERNHHQEKNAGKIVMGQFRIVEGSVRKKETTRKTQRKNLINSLK</sequence>
<dbReference type="Proteomes" id="UP000712600">
    <property type="component" value="Unassembled WGS sequence"/>
</dbReference>
<accession>A0A8S9QIV5</accession>
<dbReference type="EMBL" id="QGKX02001290">
    <property type="protein sequence ID" value="KAF3538598.1"/>
    <property type="molecule type" value="Genomic_DNA"/>
</dbReference>
<comment type="caution">
    <text evidence="2">The sequence shown here is derived from an EMBL/GenBank/DDBJ whole genome shotgun (WGS) entry which is preliminary data.</text>
</comment>
<proteinExistence type="predicted"/>
<feature type="region of interest" description="Disordered" evidence="1">
    <location>
        <begin position="76"/>
        <end position="95"/>
    </location>
</feature>